<dbReference type="EMBL" id="CP014168">
    <property type="protein sequence ID" value="AOH85622.1"/>
    <property type="molecule type" value="Genomic_DNA"/>
</dbReference>
<protein>
    <submittedName>
        <fullName evidence="2">Uncharacterized protein</fullName>
    </submittedName>
</protein>
<dbReference type="AlphaFoldDB" id="A0A1B3ZDY5"/>
<dbReference type="STRING" id="1560345.AWL63_18445"/>
<feature type="compositionally biased region" description="Basic and acidic residues" evidence="1">
    <location>
        <begin position="1"/>
        <end position="10"/>
    </location>
</feature>
<dbReference type="Proteomes" id="UP000094256">
    <property type="component" value="Chromosome"/>
</dbReference>
<feature type="region of interest" description="Disordered" evidence="1">
    <location>
        <begin position="1"/>
        <end position="39"/>
    </location>
</feature>
<evidence type="ECO:0000256" key="1">
    <source>
        <dbReference type="SAM" id="MobiDB-lite"/>
    </source>
</evidence>
<evidence type="ECO:0000313" key="2">
    <source>
        <dbReference type="EMBL" id="AOH85622.1"/>
    </source>
</evidence>
<evidence type="ECO:0000313" key="3">
    <source>
        <dbReference type="Proteomes" id="UP000094256"/>
    </source>
</evidence>
<dbReference type="KEGG" id="span:AWL63_18445"/>
<organism evidence="2 3">
    <name type="scientific">Sphingomonas panacis</name>
    <dbReference type="NCBI Taxonomy" id="1560345"/>
    <lineage>
        <taxon>Bacteria</taxon>
        <taxon>Pseudomonadati</taxon>
        <taxon>Pseudomonadota</taxon>
        <taxon>Alphaproteobacteria</taxon>
        <taxon>Sphingomonadales</taxon>
        <taxon>Sphingomonadaceae</taxon>
        <taxon>Sphingomonas</taxon>
    </lineage>
</organism>
<name>A0A1B3ZDY5_9SPHN</name>
<reference evidence="2 3" key="1">
    <citation type="submission" date="2016-01" db="EMBL/GenBank/DDBJ databases">
        <title>Complete genome and mega plasmid sequence of Sphingomonas panacis DCY99 elicits systemic resistance in rice to Xanthomonas oryzae.</title>
        <authorList>
            <person name="Kim Y.J."/>
            <person name="Yang D.C."/>
            <person name="Sing P."/>
        </authorList>
    </citation>
    <scope>NUCLEOTIDE SEQUENCE [LARGE SCALE GENOMIC DNA]</scope>
    <source>
        <strain evidence="2 3">DCY99</strain>
    </source>
</reference>
<accession>A0A1B3ZDY5</accession>
<gene>
    <name evidence="2" type="ORF">AWL63_18445</name>
</gene>
<proteinExistence type="predicted"/>
<sequence>MQVEEERMQLLEKATPDLGGQQSDGSGDDRRRQAGPPVGMLFPLLHAPIRSPGIGAIGAAKYRPVDAVE</sequence>
<keyword evidence="3" id="KW-1185">Reference proteome</keyword>